<evidence type="ECO:0000313" key="2">
    <source>
        <dbReference type="Proteomes" id="UP001229421"/>
    </source>
</evidence>
<proteinExistence type="predicted"/>
<protein>
    <submittedName>
        <fullName evidence="1">Uncharacterized protein</fullName>
    </submittedName>
</protein>
<sequence length="73" mass="8782">MLLNFNHLYRELSRCPDALKFWEIMWHMHNDHNVSPLTIVSPHAPLISLHHRNCRHGYDKIYDCKAESRTQDK</sequence>
<evidence type="ECO:0000313" key="1">
    <source>
        <dbReference type="EMBL" id="KAK1424959.1"/>
    </source>
</evidence>
<dbReference type="EMBL" id="JAUHHV010000005">
    <property type="protein sequence ID" value="KAK1424959.1"/>
    <property type="molecule type" value="Genomic_DNA"/>
</dbReference>
<keyword evidence="2" id="KW-1185">Reference proteome</keyword>
<organism evidence="1 2">
    <name type="scientific">Tagetes erecta</name>
    <name type="common">African marigold</name>
    <dbReference type="NCBI Taxonomy" id="13708"/>
    <lineage>
        <taxon>Eukaryota</taxon>
        <taxon>Viridiplantae</taxon>
        <taxon>Streptophyta</taxon>
        <taxon>Embryophyta</taxon>
        <taxon>Tracheophyta</taxon>
        <taxon>Spermatophyta</taxon>
        <taxon>Magnoliopsida</taxon>
        <taxon>eudicotyledons</taxon>
        <taxon>Gunneridae</taxon>
        <taxon>Pentapetalae</taxon>
        <taxon>asterids</taxon>
        <taxon>campanulids</taxon>
        <taxon>Asterales</taxon>
        <taxon>Asteraceae</taxon>
        <taxon>Asteroideae</taxon>
        <taxon>Heliantheae alliance</taxon>
        <taxon>Tageteae</taxon>
        <taxon>Tagetes</taxon>
    </lineage>
</organism>
<reference evidence="1" key="1">
    <citation type="journal article" date="2023" name="bioRxiv">
        <title>Improved chromosome-level genome assembly for marigold (Tagetes erecta).</title>
        <authorList>
            <person name="Jiang F."/>
            <person name="Yuan L."/>
            <person name="Wang S."/>
            <person name="Wang H."/>
            <person name="Xu D."/>
            <person name="Wang A."/>
            <person name="Fan W."/>
        </authorList>
    </citation>
    <scope>NUCLEOTIDE SEQUENCE</scope>
    <source>
        <strain evidence="1">WSJ</strain>
        <tissue evidence="1">Leaf</tissue>
    </source>
</reference>
<comment type="caution">
    <text evidence="1">The sequence shown here is derived from an EMBL/GenBank/DDBJ whole genome shotgun (WGS) entry which is preliminary data.</text>
</comment>
<dbReference type="Proteomes" id="UP001229421">
    <property type="component" value="Unassembled WGS sequence"/>
</dbReference>
<gene>
    <name evidence="1" type="ORF">QVD17_20301</name>
</gene>
<dbReference type="AlphaFoldDB" id="A0AAD8KLH8"/>
<name>A0AAD8KLH8_TARER</name>
<accession>A0AAD8KLH8</accession>